<name>A0A0K9GUY8_9BACI</name>
<reference evidence="14" key="1">
    <citation type="submission" date="2015-07" db="EMBL/GenBank/DDBJ databases">
        <title>Genome sequencing project for genomic taxonomy and phylogenomics of Bacillus-like bacteria.</title>
        <authorList>
            <person name="Liu B."/>
            <person name="Wang J."/>
            <person name="Zhu Y."/>
            <person name="Liu G."/>
            <person name="Chen Q."/>
            <person name="Chen Z."/>
            <person name="Lan J."/>
            <person name="Che J."/>
            <person name="Ge C."/>
            <person name="Shi H."/>
            <person name="Pan Z."/>
            <person name="Liu X."/>
        </authorList>
    </citation>
    <scope>NUCLEOTIDE SEQUENCE [LARGE SCALE GENOMIC DNA]</scope>
    <source>
        <strain evidence="14">FJAT-27997</strain>
    </source>
</reference>
<evidence type="ECO:0000256" key="8">
    <source>
        <dbReference type="ARBA" id="ARBA00022801"/>
    </source>
</evidence>
<dbReference type="OrthoDB" id="9792335at2"/>
<dbReference type="InterPro" id="IPR001261">
    <property type="entry name" value="ArgE/DapE_CS"/>
</dbReference>
<evidence type="ECO:0000256" key="5">
    <source>
        <dbReference type="ARBA" id="ARBA00011921"/>
    </source>
</evidence>
<dbReference type="GO" id="GO:0009089">
    <property type="term" value="P:lysine biosynthetic process via diaminopimelate"/>
    <property type="evidence" value="ECO:0007669"/>
    <property type="project" value="UniProtKB-UniPathway"/>
</dbReference>
<accession>A0A0K9GUY8</accession>
<dbReference type="Gene3D" id="3.40.630.10">
    <property type="entry name" value="Zn peptidases"/>
    <property type="match status" value="1"/>
</dbReference>
<dbReference type="GO" id="GO:0009014">
    <property type="term" value="F:succinyl-diaminopimelate desuccinylase activity"/>
    <property type="evidence" value="ECO:0007669"/>
    <property type="project" value="UniProtKB-EC"/>
</dbReference>
<comment type="pathway">
    <text evidence="3">Amino-acid biosynthesis; L-lysine biosynthesis via DAP pathway; LL-2,6-diaminopimelate from (S)-tetrahydrodipicolinate (succinylase route): step 3/3.</text>
</comment>
<evidence type="ECO:0000256" key="11">
    <source>
        <dbReference type="ARBA" id="ARBA00051301"/>
    </source>
</evidence>
<keyword evidence="8 13" id="KW-0378">Hydrolase</keyword>
<evidence type="ECO:0000256" key="1">
    <source>
        <dbReference type="ARBA" id="ARBA00001941"/>
    </source>
</evidence>
<feature type="domain" description="Peptidase M20 dimerisation" evidence="12">
    <location>
        <begin position="202"/>
        <end position="310"/>
    </location>
</feature>
<evidence type="ECO:0000313" key="13">
    <source>
        <dbReference type="EMBL" id="KMY50475.1"/>
    </source>
</evidence>
<dbReference type="PATRIC" id="fig|1679170.3.peg.3194"/>
<dbReference type="EMBL" id="LFZW01000001">
    <property type="protein sequence ID" value="KMY50475.1"/>
    <property type="molecule type" value="Genomic_DNA"/>
</dbReference>
<dbReference type="Pfam" id="PF07687">
    <property type="entry name" value="M20_dimer"/>
    <property type="match status" value="1"/>
</dbReference>
<dbReference type="InterPro" id="IPR002933">
    <property type="entry name" value="Peptidase_M20"/>
</dbReference>
<dbReference type="InterPro" id="IPR036264">
    <property type="entry name" value="Bact_exopeptidase_dim_dom"/>
</dbReference>
<protein>
    <recommendedName>
        <fullName evidence="6">Probable succinyl-diaminopimelate desuccinylase</fullName>
        <ecNumber evidence="5">3.5.1.18</ecNumber>
    </recommendedName>
</protein>
<dbReference type="PROSITE" id="PS00758">
    <property type="entry name" value="ARGE_DAPE_CPG2_1"/>
    <property type="match status" value="1"/>
</dbReference>
<dbReference type="STRING" id="1679170.AC625_13995"/>
<comment type="caution">
    <text evidence="13">The sequence shown here is derived from an EMBL/GenBank/DDBJ whole genome shotgun (WGS) entry which is preliminary data.</text>
</comment>
<dbReference type="GO" id="GO:0046872">
    <property type="term" value="F:metal ion binding"/>
    <property type="evidence" value="ECO:0007669"/>
    <property type="project" value="UniProtKB-KW"/>
</dbReference>
<evidence type="ECO:0000256" key="9">
    <source>
        <dbReference type="ARBA" id="ARBA00022833"/>
    </source>
</evidence>
<comment type="catalytic activity">
    <reaction evidence="11">
        <text>N-succinyl-(2S,6S)-2,6-diaminopimelate + H2O = (2S,6S)-2,6-diaminopimelate + succinate</text>
        <dbReference type="Rhea" id="RHEA:22608"/>
        <dbReference type="ChEBI" id="CHEBI:15377"/>
        <dbReference type="ChEBI" id="CHEBI:30031"/>
        <dbReference type="ChEBI" id="CHEBI:57609"/>
        <dbReference type="ChEBI" id="CHEBI:58087"/>
        <dbReference type="EC" id="3.5.1.18"/>
    </reaction>
</comment>
<dbReference type="NCBIfam" id="NF005373">
    <property type="entry name" value="PRK06915.1"/>
    <property type="match status" value="1"/>
</dbReference>
<comment type="cofactor">
    <cofactor evidence="2">
        <name>Zn(2+)</name>
        <dbReference type="ChEBI" id="CHEBI:29105"/>
    </cofactor>
</comment>
<evidence type="ECO:0000256" key="6">
    <source>
        <dbReference type="ARBA" id="ARBA00016853"/>
    </source>
</evidence>
<dbReference type="Proteomes" id="UP000037146">
    <property type="component" value="Unassembled WGS sequence"/>
</dbReference>
<dbReference type="NCBIfam" id="TIGR01910">
    <property type="entry name" value="DapE-ArgE"/>
    <property type="match status" value="1"/>
</dbReference>
<keyword evidence="9" id="KW-0862">Zinc</keyword>
<dbReference type="InterPro" id="IPR011650">
    <property type="entry name" value="Peptidase_M20_dimer"/>
</dbReference>
<proteinExistence type="inferred from homology"/>
<dbReference type="SUPFAM" id="SSF55031">
    <property type="entry name" value="Bacterial exopeptidase dimerisation domain"/>
    <property type="match status" value="1"/>
</dbReference>
<dbReference type="PANTHER" id="PTHR43808">
    <property type="entry name" value="ACETYLORNITHINE DEACETYLASE"/>
    <property type="match status" value="1"/>
</dbReference>
<dbReference type="InterPro" id="IPR010182">
    <property type="entry name" value="ArgE/DapE"/>
</dbReference>
<dbReference type="SUPFAM" id="SSF53187">
    <property type="entry name" value="Zn-dependent exopeptidases"/>
    <property type="match status" value="1"/>
</dbReference>
<keyword evidence="7" id="KW-0479">Metal-binding</keyword>
<evidence type="ECO:0000313" key="14">
    <source>
        <dbReference type="Proteomes" id="UP000037146"/>
    </source>
</evidence>
<comment type="similarity">
    <text evidence="4">Belongs to the peptidase M20A family.</text>
</comment>
<evidence type="ECO:0000256" key="3">
    <source>
        <dbReference type="ARBA" id="ARBA00005130"/>
    </source>
</evidence>
<comment type="cofactor">
    <cofactor evidence="1">
        <name>Co(2+)</name>
        <dbReference type="ChEBI" id="CHEBI:48828"/>
    </cofactor>
</comment>
<dbReference type="AlphaFoldDB" id="A0A0K9GUY8"/>
<keyword evidence="14" id="KW-1185">Reference proteome</keyword>
<evidence type="ECO:0000259" key="12">
    <source>
        <dbReference type="Pfam" id="PF07687"/>
    </source>
</evidence>
<dbReference type="UniPathway" id="UPA00034">
    <property type="reaction ID" value="UER00021"/>
</dbReference>
<evidence type="ECO:0000256" key="4">
    <source>
        <dbReference type="ARBA" id="ARBA00006247"/>
    </source>
</evidence>
<dbReference type="EC" id="3.5.1.18" evidence="5"/>
<organism evidence="13 14">
    <name type="scientific">Peribacillus loiseleuriae</name>
    <dbReference type="NCBI Taxonomy" id="1679170"/>
    <lineage>
        <taxon>Bacteria</taxon>
        <taxon>Bacillati</taxon>
        <taxon>Bacillota</taxon>
        <taxon>Bacilli</taxon>
        <taxon>Bacillales</taxon>
        <taxon>Bacillaceae</taxon>
        <taxon>Peribacillus</taxon>
    </lineage>
</organism>
<dbReference type="PANTHER" id="PTHR43808:SF25">
    <property type="entry name" value="PEPTIDASE M20 DIMERISATION DOMAIN-CONTAINING PROTEIN"/>
    <property type="match status" value="1"/>
</dbReference>
<keyword evidence="10" id="KW-0170">Cobalt</keyword>
<evidence type="ECO:0000256" key="10">
    <source>
        <dbReference type="ARBA" id="ARBA00023285"/>
    </source>
</evidence>
<sequence length="422" mass="46572">MDKKHRVIDWIHENYPKGVKLLQKLIQEPSKRGNEGGAQAIIIEKCRELGLELDIWEIGDDELKNHPQFHCDRSDFKGNPNLVAIKKGEGFGKSILLNGHIDVVPEGNQNDWEMDPFSGKVMNGKVFGRGSTDMKGGNVSLLLAIEAIMASGIMLKGDMIFQSVIEEESGGAGTLAAVLRGYRADGAIIPEPTNMKIFPLQQGSLWFRLTVKGKSAHAGTRYEGVSAIEQSVIVMEAIRDLENRRNAALTHPLYENIPIPIPINLGKIHGGEWPSSVPDTVVLEGRLGVAPFETVDEAKDSLKACIEKLNSSCDWFRNKPVELEFFGARWLPGHIDLEHPFLRTVQAAYKEKMNQEAKLEASPWATDGGYLSGIGGIPTIVFGPGKTELAHDANEYIEIEKMIEAAQIIAITILDWCEVSEE</sequence>
<gene>
    <name evidence="13" type="ORF">AC625_13995</name>
</gene>
<evidence type="ECO:0000256" key="2">
    <source>
        <dbReference type="ARBA" id="ARBA00001947"/>
    </source>
</evidence>
<dbReference type="Pfam" id="PF01546">
    <property type="entry name" value="Peptidase_M20"/>
    <property type="match status" value="1"/>
</dbReference>
<dbReference type="Gene3D" id="3.30.70.360">
    <property type="match status" value="1"/>
</dbReference>
<evidence type="ECO:0000256" key="7">
    <source>
        <dbReference type="ARBA" id="ARBA00022723"/>
    </source>
</evidence>
<dbReference type="InterPro" id="IPR050072">
    <property type="entry name" value="Peptidase_M20A"/>
</dbReference>